<gene>
    <name evidence="2" type="ORF">LECACI_7A007479</name>
</gene>
<evidence type="ECO:0000256" key="1">
    <source>
        <dbReference type="SAM" id="MobiDB-lite"/>
    </source>
</evidence>
<organism evidence="2 3">
    <name type="scientific">Lecanosticta acicola</name>
    <dbReference type="NCBI Taxonomy" id="111012"/>
    <lineage>
        <taxon>Eukaryota</taxon>
        <taxon>Fungi</taxon>
        <taxon>Dikarya</taxon>
        <taxon>Ascomycota</taxon>
        <taxon>Pezizomycotina</taxon>
        <taxon>Dothideomycetes</taxon>
        <taxon>Dothideomycetidae</taxon>
        <taxon>Mycosphaerellales</taxon>
        <taxon>Mycosphaerellaceae</taxon>
        <taxon>Lecanosticta</taxon>
    </lineage>
</organism>
<proteinExistence type="predicted"/>
<feature type="compositionally biased region" description="Basic residues" evidence="1">
    <location>
        <begin position="111"/>
        <end position="122"/>
    </location>
</feature>
<evidence type="ECO:0000313" key="2">
    <source>
        <dbReference type="EMBL" id="CAK4032321.1"/>
    </source>
</evidence>
<feature type="region of interest" description="Disordered" evidence="1">
    <location>
        <begin position="63"/>
        <end position="162"/>
    </location>
</feature>
<comment type="caution">
    <text evidence="2">The sequence shown here is derived from an EMBL/GenBank/DDBJ whole genome shotgun (WGS) entry which is preliminary data.</text>
</comment>
<protein>
    <submittedName>
        <fullName evidence="2">Uncharacterized protein</fullName>
    </submittedName>
</protein>
<sequence>MSSGEGKSDSPFTTRDLELFGYCMRSLKSEFAVDYQKLADLAGYKNANSSKAAFHGLKKKLDKLGVGPVGTNGPSLSAGGDEKATPASGKKRKTPTKRDDEEEAGEEGTPAKKKGRKPRAAPKSKASTAGGDAEEDDVETAVVKGEEGEDEAAGVKSEPDEA</sequence>
<dbReference type="Proteomes" id="UP001296104">
    <property type="component" value="Unassembled WGS sequence"/>
</dbReference>
<name>A0AAI8Z4P1_9PEZI</name>
<dbReference type="EMBL" id="CAVMBE010000062">
    <property type="protein sequence ID" value="CAK4032321.1"/>
    <property type="molecule type" value="Genomic_DNA"/>
</dbReference>
<keyword evidence="3" id="KW-1185">Reference proteome</keyword>
<accession>A0AAI8Z4P1</accession>
<evidence type="ECO:0000313" key="3">
    <source>
        <dbReference type="Proteomes" id="UP001296104"/>
    </source>
</evidence>
<reference evidence="2" key="1">
    <citation type="submission" date="2023-11" db="EMBL/GenBank/DDBJ databases">
        <authorList>
            <person name="Alioto T."/>
            <person name="Alioto T."/>
            <person name="Gomez Garrido J."/>
        </authorList>
    </citation>
    <scope>NUCLEOTIDE SEQUENCE</scope>
</reference>
<dbReference type="AlphaFoldDB" id="A0AAI8Z4P1"/>